<dbReference type="PANTHER" id="PTHR35089">
    <property type="entry name" value="CHAPERONE PROTEIN SKP"/>
    <property type="match status" value="1"/>
</dbReference>
<sequence>MKKLLIIAALAVFAAAGTASAQNYMVVNTETIFKSMTAYNQAVEEMDAAAQQYQQNIDNAYAELEDMYETYMSQKASLSQSARQQREETILNNEKKIAEYQASIFGEDGKMTRMQAEKLEPYQKKVMETISKYASDHGYSLVLDISTNPLVVYYNPAVDKTQDIISLLK</sequence>
<keyword evidence="3" id="KW-0175">Coiled coil</keyword>
<evidence type="ECO:0000256" key="2">
    <source>
        <dbReference type="ARBA" id="ARBA00022729"/>
    </source>
</evidence>
<comment type="similarity">
    <text evidence="1">Belongs to the Skp family.</text>
</comment>
<dbReference type="SUPFAM" id="SSF111384">
    <property type="entry name" value="OmpH-like"/>
    <property type="match status" value="1"/>
</dbReference>
<evidence type="ECO:0000256" key="4">
    <source>
        <dbReference type="SAM" id="SignalP"/>
    </source>
</evidence>
<evidence type="ECO:0000313" key="6">
    <source>
        <dbReference type="Proteomes" id="UP000030889"/>
    </source>
</evidence>
<dbReference type="SMART" id="SM00935">
    <property type="entry name" value="OmpH"/>
    <property type="match status" value="1"/>
</dbReference>
<comment type="caution">
    <text evidence="5">The sequence shown here is derived from an EMBL/GenBank/DDBJ whole genome shotgun (WGS) entry which is preliminary data.</text>
</comment>
<dbReference type="RefSeq" id="WP_022063914.1">
    <property type="nucleotide sequence ID" value="NZ_JRGF01000006.1"/>
</dbReference>
<evidence type="ECO:0000256" key="3">
    <source>
        <dbReference type="SAM" id="Coils"/>
    </source>
</evidence>
<feature type="coiled-coil region" evidence="3">
    <location>
        <begin position="36"/>
        <end position="70"/>
    </location>
</feature>
<proteinExistence type="inferred from homology"/>
<feature type="chain" id="PRO_5045831925" evidence="4">
    <location>
        <begin position="22"/>
        <end position="169"/>
    </location>
</feature>
<evidence type="ECO:0000256" key="1">
    <source>
        <dbReference type="ARBA" id="ARBA00009091"/>
    </source>
</evidence>
<dbReference type="Gene3D" id="3.30.910.20">
    <property type="entry name" value="Skp domain"/>
    <property type="match status" value="1"/>
</dbReference>
<reference evidence="5 6" key="1">
    <citation type="submission" date="2014-09" db="EMBL/GenBank/DDBJ databases">
        <title>Alistipes sp. 627, sp. nov., a novel member of the family Rikenellaceae isolated from human faeces.</title>
        <authorList>
            <person name="Shkoporov A.N."/>
            <person name="Chaplin A.V."/>
            <person name="Motuzova O.V."/>
            <person name="Kafarskaia L.I."/>
            <person name="Khokhlova E.V."/>
            <person name="Efimov B.A."/>
        </authorList>
    </citation>
    <scope>NUCLEOTIDE SEQUENCE [LARGE SCALE GENOMIC DNA]</scope>
    <source>
        <strain evidence="5 6">627</strain>
    </source>
</reference>
<gene>
    <name evidence="5" type="ORF">LG35_05615</name>
</gene>
<accession>A0ABR4YIE7</accession>
<protein>
    <submittedName>
        <fullName evidence="5">Membrane protein</fullName>
    </submittedName>
</protein>
<name>A0ABR4YIE7_9BACT</name>
<organism evidence="5 6">
    <name type="scientific">Alistipes inops</name>
    <dbReference type="NCBI Taxonomy" id="1501391"/>
    <lineage>
        <taxon>Bacteria</taxon>
        <taxon>Pseudomonadati</taxon>
        <taxon>Bacteroidota</taxon>
        <taxon>Bacteroidia</taxon>
        <taxon>Bacteroidales</taxon>
        <taxon>Rikenellaceae</taxon>
        <taxon>Alistipes</taxon>
    </lineage>
</organism>
<dbReference type="PANTHER" id="PTHR35089:SF1">
    <property type="entry name" value="CHAPERONE PROTEIN SKP"/>
    <property type="match status" value="1"/>
</dbReference>
<keyword evidence="6" id="KW-1185">Reference proteome</keyword>
<keyword evidence="2 4" id="KW-0732">Signal</keyword>
<dbReference type="InterPro" id="IPR005632">
    <property type="entry name" value="Chaperone_Skp"/>
</dbReference>
<evidence type="ECO:0000313" key="5">
    <source>
        <dbReference type="EMBL" id="KHE42037.1"/>
    </source>
</evidence>
<dbReference type="InterPro" id="IPR024930">
    <property type="entry name" value="Skp_dom_sf"/>
</dbReference>
<dbReference type="EMBL" id="JRGF01000006">
    <property type="protein sequence ID" value="KHE42037.1"/>
    <property type="molecule type" value="Genomic_DNA"/>
</dbReference>
<feature type="signal peptide" evidence="4">
    <location>
        <begin position="1"/>
        <end position="21"/>
    </location>
</feature>
<dbReference type="Pfam" id="PF03938">
    <property type="entry name" value="OmpH"/>
    <property type="match status" value="1"/>
</dbReference>
<dbReference type="Proteomes" id="UP000030889">
    <property type="component" value="Unassembled WGS sequence"/>
</dbReference>